<accession>A0A328NXC5</accession>
<evidence type="ECO:0000313" key="2">
    <source>
        <dbReference type="EMBL" id="RAO74900.1"/>
    </source>
</evidence>
<organism evidence="2 3">
    <name type="scientific">Dyella jiangningensis</name>
    <dbReference type="NCBI Taxonomy" id="1379159"/>
    <lineage>
        <taxon>Bacteria</taxon>
        <taxon>Pseudomonadati</taxon>
        <taxon>Pseudomonadota</taxon>
        <taxon>Gammaproteobacteria</taxon>
        <taxon>Lysobacterales</taxon>
        <taxon>Rhodanobacteraceae</taxon>
        <taxon>Dyella</taxon>
    </lineage>
</organism>
<feature type="region of interest" description="Disordered" evidence="1">
    <location>
        <begin position="65"/>
        <end position="95"/>
    </location>
</feature>
<dbReference type="EMBL" id="NFZS01000005">
    <property type="protein sequence ID" value="RAO74900.1"/>
    <property type="molecule type" value="Genomic_DNA"/>
</dbReference>
<dbReference type="Proteomes" id="UP000248926">
    <property type="component" value="Unassembled WGS sequence"/>
</dbReference>
<feature type="compositionally biased region" description="Acidic residues" evidence="1">
    <location>
        <begin position="70"/>
        <end position="89"/>
    </location>
</feature>
<keyword evidence="3" id="KW-1185">Reference proteome</keyword>
<dbReference type="OrthoDB" id="5959647at2"/>
<protein>
    <submittedName>
        <fullName evidence="2">Uncharacterized protein</fullName>
    </submittedName>
</protein>
<name>A0A328NXC5_9GAMM</name>
<proteinExistence type="predicted"/>
<gene>
    <name evidence="2" type="ORF">CA260_19055</name>
</gene>
<evidence type="ECO:0000256" key="1">
    <source>
        <dbReference type="SAM" id="MobiDB-lite"/>
    </source>
</evidence>
<dbReference type="RefSeq" id="WP_111984657.1">
    <property type="nucleotide sequence ID" value="NZ_NFZS01000005.1"/>
</dbReference>
<sequence length="95" mass="9789">MSDTIDLLEAIGKDAALRHATAEELADVLAKANASDGLMAAVKQGDSALLSAELGLNLLLVNHDLHTGGQEEEESPDGEPGEETPDEIPADSVLG</sequence>
<evidence type="ECO:0000313" key="3">
    <source>
        <dbReference type="Proteomes" id="UP000248926"/>
    </source>
</evidence>
<dbReference type="AlphaFoldDB" id="A0A328NXC5"/>
<reference evidence="2 3" key="1">
    <citation type="journal article" date="2018" name="Genet. Mol. Biol.">
        <title>The genome sequence of Dyella jiangningensis FCAV SCS01 from a lignocellulose-decomposing microbial consortium metagenome reveals potential for biotechnological applications.</title>
        <authorList>
            <person name="Desiderato J.G."/>
            <person name="Alvarenga D.O."/>
            <person name="Constancio M.T.L."/>
            <person name="Alves L.M.C."/>
            <person name="Varani A.M."/>
        </authorList>
    </citation>
    <scope>NUCLEOTIDE SEQUENCE [LARGE SCALE GENOMIC DNA]</scope>
    <source>
        <strain evidence="2 3">FCAV SCS01</strain>
    </source>
</reference>
<comment type="caution">
    <text evidence="2">The sequence shown here is derived from an EMBL/GenBank/DDBJ whole genome shotgun (WGS) entry which is preliminary data.</text>
</comment>